<keyword evidence="3" id="KW-1133">Transmembrane helix</keyword>
<evidence type="ECO:0000313" key="6">
    <source>
        <dbReference type="EMBL" id="KAF0742884.1"/>
    </source>
</evidence>
<dbReference type="PANTHER" id="PTHR35527">
    <property type="entry name" value="CHOLOYLGLYCINE HYDROLASE"/>
    <property type="match status" value="1"/>
</dbReference>
<sequence>MALFRWILTTMAAVVLGDSDILLQYRDEIISARTMDFALDLTTAVEIVPRGTFIQEPAVQRAPDTPDYSWTTTYGFVGFNLMGANIAADGLNEAGLSAAWLYLAGSEYPPVNTTDSRPVVASLVTYILGNFATIDQVRAGLDQIQVAAIDPRLITVLTGVADVPASFPLHVAVHDARNQSLVIEFIDGTMKVHDNPGGVLTNEPSFPEHLASVETLDKQSDLPAGYSSAARFVRLTALNREASFAYFANTSYSVTSTPGQAGIAAALHVINTVAIPTGYIGEGAATQYTVVRDHVRRHVYFLSTQNQVPRRLDLTAIDFSKSTNRKFLPVTFGSWYVDVTADELASTRQTSDLPGRAKDQVRLRGIPEPHTIAEAHLARDTWAALAIAGACLAGVAYIALEMRRISRGGYVALAHE</sequence>
<keyword evidence="3" id="KW-0812">Transmembrane</keyword>
<dbReference type="EMBL" id="VJMJ01000023">
    <property type="protein sequence ID" value="KAF0742884.1"/>
    <property type="molecule type" value="Genomic_DNA"/>
</dbReference>
<keyword evidence="2" id="KW-0378">Hydrolase</keyword>
<dbReference type="Proteomes" id="UP000481153">
    <property type="component" value="Unassembled WGS sequence"/>
</dbReference>
<dbReference type="AlphaFoldDB" id="A0A6G0XQS7"/>
<keyword evidence="4" id="KW-0732">Signal</keyword>
<accession>A0A6G0XQS7</accession>
<evidence type="ECO:0000313" key="7">
    <source>
        <dbReference type="Proteomes" id="UP000481153"/>
    </source>
</evidence>
<protein>
    <recommendedName>
        <fullName evidence="5">Choloylglycine hydrolase/NAAA C-terminal domain-containing protein</fullName>
    </recommendedName>
</protein>
<evidence type="ECO:0000256" key="2">
    <source>
        <dbReference type="ARBA" id="ARBA00022801"/>
    </source>
</evidence>
<reference evidence="6 7" key="1">
    <citation type="submission" date="2019-07" db="EMBL/GenBank/DDBJ databases">
        <title>Genomics analysis of Aphanomyces spp. identifies a new class of oomycete effector associated with host adaptation.</title>
        <authorList>
            <person name="Gaulin E."/>
        </authorList>
    </citation>
    <scope>NUCLEOTIDE SEQUENCE [LARGE SCALE GENOMIC DNA]</scope>
    <source>
        <strain evidence="6 7">ATCC 201684</strain>
    </source>
</reference>
<dbReference type="InterPro" id="IPR029132">
    <property type="entry name" value="CBAH/NAAA_C"/>
</dbReference>
<dbReference type="GO" id="GO:0016787">
    <property type="term" value="F:hydrolase activity"/>
    <property type="evidence" value="ECO:0007669"/>
    <property type="project" value="UniProtKB-KW"/>
</dbReference>
<comment type="caution">
    <text evidence="6">The sequence shown here is derived from an EMBL/GenBank/DDBJ whole genome shotgun (WGS) entry which is preliminary data.</text>
</comment>
<evidence type="ECO:0000256" key="4">
    <source>
        <dbReference type="SAM" id="SignalP"/>
    </source>
</evidence>
<evidence type="ECO:0000256" key="3">
    <source>
        <dbReference type="SAM" id="Phobius"/>
    </source>
</evidence>
<evidence type="ECO:0000259" key="5">
    <source>
        <dbReference type="Pfam" id="PF02275"/>
    </source>
</evidence>
<feature type="signal peptide" evidence="4">
    <location>
        <begin position="1"/>
        <end position="17"/>
    </location>
</feature>
<dbReference type="VEuPathDB" id="FungiDB:AeMF1_020181"/>
<organism evidence="6 7">
    <name type="scientific">Aphanomyces euteiches</name>
    <dbReference type="NCBI Taxonomy" id="100861"/>
    <lineage>
        <taxon>Eukaryota</taxon>
        <taxon>Sar</taxon>
        <taxon>Stramenopiles</taxon>
        <taxon>Oomycota</taxon>
        <taxon>Saprolegniomycetes</taxon>
        <taxon>Saprolegniales</taxon>
        <taxon>Verrucalvaceae</taxon>
        <taxon>Aphanomyces</taxon>
    </lineage>
</organism>
<dbReference type="InterPro" id="IPR029055">
    <property type="entry name" value="Ntn_hydrolases_N"/>
</dbReference>
<gene>
    <name evidence="6" type="ORF">Ae201684_002280</name>
</gene>
<name>A0A6G0XQS7_9STRA</name>
<keyword evidence="3" id="KW-0472">Membrane</keyword>
<dbReference type="InterPro" id="IPR052193">
    <property type="entry name" value="Peptidase_C59"/>
</dbReference>
<dbReference type="Pfam" id="PF02275">
    <property type="entry name" value="CBAH"/>
    <property type="match status" value="1"/>
</dbReference>
<evidence type="ECO:0000256" key="1">
    <source>
        <dbReference type="ARBA" id="ARBA00006625"/>
    </source>
</evidence>
<feature type="chain" id="PRO_5026180579" description="Choloylglycine hydrolase/NAAA C-terminal domain-containing protein" evidence="4">
    <location>
        <begin position="18"/>
        <end position="416"/>
    </location>
</feature>
<comment type="similarity">
    <text evidence="1">Belongs to the peptidase C59 family.</text>
</comment>
<dbReference type="PANTHER" id="PTHR35527:SF2">
    <property type="entry name" value="HYDROLASE"/>
    <property type="match status" value="1"/>
</dbReference>
<proteinExistence type="inferred from homology"/>
<dbReference type="SUPFAM" id="SSF56235">
    <property type="entry name" value="N-terminal nucleophile aminohydrolases (Ntn hydrolases)"/>
    <property type="match status" value="1"/>
</dbReference>
<feature type="domain" description="Choloylglycine hydrolase/NAAA C-terminal" evidence="5">
    <location>
        <begin position="27"/>
        <end position="314"/>
    </location>
</feature>
<feature type="transmembrane region" description="Helical" evidence="3">
    <location>
        <begin position="382"/>
        <end position="400"/>
    </location>
</feature>
<dbReference type="Gene3D" id="3.60.60.10">
    <property type="entry name" value="Penicillin V Acylase, Chain A"/>
    <property type="match status" value="1"/>
</dbReference>
<keyword evidence="7" id="KW-1185">Reference proteome</keyword>